<protein>
    <submittedName>
        <fullName evidence="4">ATP-dependent DNA ligase</fullName>
    </submittedName>
</protein>
<dbReference type="InterPro" id="IPR014144">
    <property type="entry name" value="LigD_PE_domain"/>
</dbReference>
<dbReference type="PANTHER" id="PTHR39465">
    <property type="entry name" value="DNA LIGASE D, 3'-PHOSPHOESTERASE DOMAIN"/>
    <property type="match status" value="1"/>
</dbReference>
<dbReference type="EMBL" id="CP059572">
    <property type="protein sequence ID" value="QXJ25196.1"/>
    <property type="molecule type" value="Genomic_DNA"/>
</dbReference>
<dbReference type="Pfam" id="PF01068">
    <property type="entry name" value="DNA_ligase_A_M"/>
    <property type="match status" value="1"/>
</dbReference>
<evidence type="ECO:0000259" key="2">
    <source>
        <dbReference type="Pfam" id="PF01068"/>
    </source>
</evidence>
<name>A0ABX8R3P7_9ACTN</name>
<dbReference type="SUPFAM" id="SSF56091">
    <property type="entry name" value="DNA ligase/mRNA capping enzyme, catalytic domain"/>
    <property type="match status" value="1"/>
</dbReference>
<dbReference type="Pfam" id="PF13298">
    <property type="entry name" value="LigD_N"/>
    <property type="match status" value="1"/>
</dbReference>
<feature type="domain" description="ATP-dependent DNA ligase family profile" evidence="2">
    <location>
        <begin position="260"/>
        <end position="339"/>
    </location>
</feature>
<feature type="domain" description="DNA ligase D 3'-phosphoesterase" evidence="3">
    <location>
        <begin position="53"/>
        <end position="153"/>
    </location>
</feature>
<keyword evidence="5" id="KW-1185">Reference proteome</keyword>
<gene>
    <name evidence="4" type="ORF">AGRA3207_006656</name>
</gene>
<reference evidence="4" key="1">
    <citation type="submission" date="2020-07" db="EMBL/GenBank/DDBJ databases">
        <authorList>
            <person name="Tarantini F.S."/>
            <person name="Hong K.W."/>
            <person name="Chan K.G."/>
        </authorList>
    </citation>
    <scope>NUCLEOTIDE SEQUENCE</scope>
    <source>
        <strain evidence="4">32-07</strain>
    </source>
</reference>
<dbReference type="InterPro" id="IPR012310">
    <property type="entry name" value="DNA_ligase_ATP-dep_cent"/>
</dbReference>
<organism evidence="4 5">
    <name type="scientific">Actinomadura graeca</name>
    <dbReference type="NCBI Taxonomy" id="2750812"/>
    <lineage>
        <taxon>Bacteria</taxon>
        <taxon>Bacillati</taxon>
        <taxon>Actinomycetota</taxon>
        <taxon>Actinomycetes</taxon>
        <taxon>Streptosporangiales</taxon>
        <taxon>Thermomonosporaceae</taxon>
        <taxon>Actinomadura</taxon>
    </lineage>
</organism>
<evidence type="ECO:0000313" key="4">
    <source>
        <dbReference type="EMBL" id="QXJ25196.1"/>
    </source>
</evidence>
<evidence type="ECO:0000256" key="1">
    <source>
        <dbReference type="SAM" id="MobiDB-lite"/>
    </source>
</evidence>
<keyword evidence="4" id="KW-0436">Ligase</keyword>
<dbReference type="PANTHER" id="PTHR39465:SF1">
    <property type="entry name" value="DNA LIGASE D 3'-PHOSPHOESTERASE DOMAIN-CONTAINING PROTEIN"/>
    <property type="match status" value="1"/>
</dbReference>
<evidence type="ECO:0000313" key="5">
    <source>
        <dbReference type="Proteomes" id="UP001049518"/>
    </source>
</evidence>
<dbReference type="NCBIfam" id="TIGR02777">
    <property type="entry name" value="LigD_PE_dom"/>
    <property type="match status" value="1"/>
</dbReference>
<accession>A0ABX8R3P7</accession>
<sequence>MTPKKDAKKDARAPGKGDRLAEYRSRRDAGRTPEPVPEERALPHGDDDTFVVQEHHASSLHWDLRFERDGVLVSWAVPKGLPWSPETNHLAVHTEDHPLEYATFEGDIPRGEYGGGAVHIWDRGTYETEKWSEREVKVVLHGSRVSGRYVLFRTRGRNWMIHRMDPPADPGAEPLPESLPPMRASERSRLPRDGTAWAFEFAWDGRRLLAYVEGGRARFTGDGGRAADGPARLGSRLGAALGARPALLDGEVAVLEGRETYLIFDVLHLDGRPLLDVPYRERRETLDGLGLSGPLWQTAPWYPGEGGAVREAARARDLPGVVAKRLDSRYEPGGESDAWRLVPSRRR</sequence>
<proteinExistence type="predicted"/>
<dbReference type="Gene3D" id="3.30.1490.70">
    <property type="match status" value="1"/>
</dbReference>
<dbReference type="Proteomes" id="UP001049518">
    <property type="component" value="Chromosome"/>
</dbReference>
<evidence type="ECO:0000259" key="3">
    <source>
        <dbReference type="Pfam" id="PF13298"/>
    </source>
</evidence>
<dbReference type="GO" id="GO:0016874">
    <property type="term" value="F:ligase activity"/>
    <property type="evidence" value="ECO:0007669"/>
    <property type="project" value="UniProtKB-KW"/>
</dbReference>
<dbReference type="Gene3D" id="3.30.470.30">
    <property type="entry name" value="DNA ligase/mRNA capping enzyme"/>
    <property type="match status" value="1"/>
</dbReference>
<feature type="region of interest" description="Disordered" evidence="1">
    <location>
        <begin position="1"/>
        <end position="45"/>
    </location>
</feature>
<dbReference type="RefSeq" id="WP_231331109.1">
    <property type="nucleotide sequence ID" value="NZ_CP059572.1"/>
</dbReference>